<dbReference type="GO" id="GO:0005576">
    <property type="term" value="C:extracellular region"/>
    <property type="evidence" value="ECO:0007669"/>
    <property type="project" value="UniProtKB-SubCell"/>
</dbReference>
<feature type="signal peptide" evidence="6">
    <location>
        <begin position="1"/>
        <end position="20"/>
    </location>
</feature>
<evidence type="ECO:0000256" key="6">
    <source>
        <dbReference type="SAM" id="SignalP"/>
    </source>
</evidence>
<keyword evidence="5" id="KW-1015">Disulfide bond</keyword>
<sequence length="115" mass="12615">MSSIIIITILFCIAVVTVTATYHSSKLDFAAWHSNTRLLRELEMELELAAALKPMSRPRRVPSADGKSCGPKVYKFVMSVCESSCTGNTGLDIATKCCTSTCDQDYIRKACCPNK</sequence>
<evidence type="ECO:0000256" key="5">
    <source>
        <dbReference type="ARBA" id="ARBA00023157"/>
    </source>
</evidence>
<evidence type="ECO:0000256" key="3">
    <source>
        <dbReference type="ARBA" id="ARBA00022525"/>
    </source>
</evidence>
<organism evidence="7 8">
    <name type="scientific">Caenorhabditis japonica</name>
    <dbReference type="NCBI Taxonomy" id="281687"/>
    <lineage>
        <taxon>Eukaryota</taxon>
        <taxon>Metazoa</taxon>
        <taxon>Ecdysozoa</taxon>
        <taxon>Nematoda</taxon>
        <taxon>Chromadorea</taxon>
        <taxon>Rhabditida</taxon>
        <taxon>Rhabditina</taxon>
        <taxon>Rhabditomorpha</taxon>
        <taxon>Rhabditoidea</taxon>
        <taxon>Rhabditidae</taxon>
        <taxon>Peloderinae</taxon>
        <taxon>Caenorhabditis</taxon>
    </lineage>
</organism>
<protein>
    <submittedName>
        <fullName evidence="7">Uncharacterized protein</fullName>
    </submittedName>
</protein>
<evidence type="ECO:0000256" key="1">
    <source>
        <dbReference type="ARBA" id="ARBA00004613"/>
    </source>
</evidence>
<dbReference type="PANTHER" id="PTHR33893:SF9">
    <property type="entry name" value="INSULIN RELATED-RELATED"/>
    <property type="match status" value="1"/>
</dbReference>
<dbReference type="PANTHER" id="PTHR33893">
    <property type="entry name" value="INSULIN RELATED-RELATED-RELATED"/>
    <property type="match status" value="1"/>
</dbReference>
<comment type="similarity">
    <text evidence="2">Belongs to the insulin family.</text>
</comment>
<dbReference type="SUPFAM" id="SSF56994">
    <property type="entry name" value="Insulin-like"/>
    <property type="match status" value="1"/>
</dbReference>
<dbReference type="PROSITE" id="PS00262">
    <property type="entry name" value="INSULIN"/>
    <property type="match status" value="1"/>
</dbReference>
<evidence type="ECO:0000256" key="4">
    <source>
        <dbReference type="ARBA" id="ARBA00022729"/>
    </source>
</evidence>
<reference evidence="8" key="1">
    <citation type="submission" date="2010-08" db="EMBL/GenBank/DDBJ databases">
        <authorList>
            <consortium name="Caenorhabditis japonica Sequencing Consortium"/>
            <person name="Wilson R.K."/>
        </authorList>
    </citation>
    <scope>NUCLEOTIDE SEQUENCE [LARGE SCALE GENOMIC DNA]</scope>
    <source>
        <strain evidence="8">DF5081</strain>
    </source>
</reference>
<keyword evidence="4 6" id="KW-0732">Signal</keyword>
<feature type="chain" id="PRO_5035886472" evidence="6">
    <location>
        <begin position="21"/>
        <end position="115"/>
    </location>
</feature>
<accession>A0A8R1I4G6</accession>
<dbReference type="Proteomes" id="UP000005237">
    <property type="component" value="Unassembled WGS sequence"/>
</dbReference>
<dbReference type="GO" id="GO:0005179">
    <property type="term" value="F:hormone activity"/>
    <property type="evidence" value="ECO:0007669"/>
    <property type="project" value="InterPro"/>
</dbReference>
<evidence type="ECO:0000313" key="8">
    <source>
        <dbReference type="Proteomes" id="UP000005237"/>
    </source>
</evidence>
<keyword evidence="8" id="KW-1185">Reference proteome</keyword>
<dbReference type="InterPro" id="IPR052335">
    <property type="entry name" value="Insulin-like_regulatory"/>
</dbReference>
<proteinExistence type="inferred from homology"/>
<reference evidence="7" key="2">
    <citation type="submission" date="2022-06" db="UniProtKB">
        <authorList>
            <consortium name="EnsemblMetazoa"/>
        </authorList>
    </citation>
    <scope>IDENTIFICATION</scope>
    <source>
        <strain evidence="7">DF5081</strain>
    </source>
</reference>
<keyword evidence="3" id="KW-0964">Secreted</keyword>
<dbReference type="InterPro" id="IPR036438">
    <property type="entry name" value="Insulin-like_sf"/>
</dbReference>
<dbReference type="OMA" id="IATHCCA"/>
<evidence type="ECO:0000313" key="7">
    <source>
        <dbReference type="EnsemblMetazoa" id="CJA16706.1"/>
    </source>
</evidence>
<dbReference type="InterPro" id="IPR022353">
    <property type="entry name" value="Insulin_CS"/>
</dbReference>
<dbReference type="EnsemblMetazoa" id="CJA16706.1">
    <property type="protein sequence ID" value="CJA16706.1"/>
    <property type="gene ID" value="WBGene00135910"/>
</dbReference>
<name>A0A8R1I4G6_CAEJA</name>
<dbReference type="Pfam" id="PF03488">
    <property type="entry name" value="Ins_beta"/>
    <property type="match status" value="1"/>
</dbReference>
<comment type="subcellular location">
    <subcellularLocation>
        <location evidence="1">Secreted</location>
    </subcellularLocation>
</comment>
<evidence type="ECO:0000256" key="2">
    <source>
        <dbReference type="ARBA" id="ARBA00009034"/>
    </source>
</evidence>
<dbReference type="InterPro" id="IPR003235">
    <property type="entry name" value="Nem_insulin-like_b-type"/>
</dbReference>
<dbReference type="AlphaFoldDB" id="A0A8R1I4G6"/>
<dbReference type="Gene3D" id="1.10.100.10">
    <property type="entry name" value="Insulin-like"/>
    <property type="match status" value="1"/>
</dbReference>